<evidence type="ECO:0000313" key="3">
    <source>
        <dbReference type="Proteomes" id="UP000178529"/>
    </source>
</evidence>
<feature type="transmembrane region" description="Helical" evidence="1">
    <location>
        <begin position="6"/>
        <end position="24"/>
    </location>
</feature>
<keyword evidence="1" id="KW-0472">Membrane</keyword>
<comment type="caution">
    <text evidence="2">The sequence shown here is derived from an EMBL/GenBank/DDBJ whole genome shotgun (WGS) entry which is preliminary data.</text>
</comment>
<dbReference type="Proteomes" id="UP000178529">
    <property type="component" value="Unassembled WGS sequence"/>
</dbReference>
<sequence length="139" mass="15284">MKITPTHVGLFVVLLAVAGGIYVFSQQKKEPAQQSSESQEVFSIAGSVQSVDADKNSFIVQESTNRQDVTVIVGDNTQMIRLSFPFDLNNPPEEASFVPEQEEVVLNDIKKGDQVFVRSSHVVKTGQDIINPLEVQVLP</sequence>
<name>A0A1G2R8Z3_9BACT</name>
<keyword evidence="1" id="KW-1133">Transmembrane helix</keyword>
<organism evidence="2 3">
    <name type="scientific">Candidatus Wildermuthbacteria bacterium RIFCSPHIGHO2_02_FULL_48_16</name>
    <dbReference type="NCBI Taxonomy" id="1802453"/>
    <lineage>
        <taxon>Bacteria</taxon>
        <taxon>Candidatus Wildermuthiibacteriota</taxon>
    </lineage>
</organism>
<reference evidence="2 3" key="1">
    <citation type="journal article" date="2016" name="Nat. Commun.">
        <title>Thousands of microbial genomes shed light on interconnected biogeochemical processes in an aquifer system.</title>
        <authorList>
            <person name="Anantharaman K."/>
            <person name="Brown C.T."/>
            <person name="Hug L.A."/>
            <person name="Sharon I."/>
            <person name="Castelle C.J."/>
            <person name="Probst A.J."/>
            <person name="Thomas B.C."/>
            <person name="Singh A."/>
            <person name="Wilkins M.J."/>
            <person name="Karaoz U."/>
            <person name="Brodie E.L."/>
            <person name="Williams K.H."/>
            <person name="Hubbard S.S."/>
            <person name="Banfield J.F."/>
        </authorList>
    </citation>
    <scope>NUCLEOTIDE SEQUENCE [LARGE SCALE GENOMIC DNA]</scope>
</reference>
<dbReference type="AlphaFoldDB" id="A0A1G2R8Z3"/>
<proteinExistence type="predicted"/>
<accession>A0A1G2R8Z3</accession>
<gene>
    <name evidence="2" type="ORF">A3J68_02370</name>
</gene>
<dbReference type="EMBL" id="MHTY01000014">
    <property type="protein sequence ID" value="OHA68829.1"/>
    <property type="molecule type" value="Genomic_DNA"/>
</dbReference>
<protein>
    <recommendedName>
        <fullName evidence="4">DUF5666 domain-containing protein</fullName>
    </recommendedName>
</protein>
<evidence type="ECO:0008006" key="4">
    <source>
        <dbReference type="Google" id="ProtNLM"/>
    </source>
</evidence>
<evidence type="ECO:0000313" key="2">
    <source>
        <dbReference type="EMBL" id="OHA68829.1"/>
    </source>
</evidence>
<keyword evidence="1" id="KW-0812">Transmembrane</keyword>
<evidence type="ECO:0000256" key="1">
    <source>
        <dbReference type="SAM" id="Phobius"/>
    </source>
</evidence>